<dbReference type="OrthoDB" id="9804753at2"/>
<evidence type="ECO:0000256" key="3">
    <source>
        <dbReference type="ARBA" id="ARBA00004496"/>
    </source>
</evidence>
<evidence type="ECO:0000256" key="16">
    <source>
        <dbReference type="ARBA" id="ARBA00023306"/>
    </source>
</evidence>
<feature type="active site" evidence="20">
    <location>
        <position position="332"/>
    </location>
</feature>
<keyword evidence="12 20" id="KW-0521">NADP</keyword>
<dbReference type="Gene3D" id="3.30.43.10">
    <property type="entry name" value="Uridine Diphospho-n-acetylenolpyruvylglucosamine Reductase, domain 2"/>
    <property type="match status" value="1"/>
</dbReference>
<protein>
    <recommendedName>
        <fullName evidence="7 20">UDP-N-acetylenolpyruvoylglucosamine reductase</fullName>
        <ecNumber evidence="6 20">1.3.1.98</ecNumber>
    </recommendedName>
    <alternativeName>
        <fullName evidence="18 20">UDP-N-acetylmuramate dehydrogenase</fullName>
    </alternativeName>
</protein>
<dbReference type="GO" id="GO:0008360">
    <property type="term" value="P:regulation of cell shape"/>
    <property type="evidence" value="ECO:0007669"/>
    <property type="project" value="UniProtKB-KW"/>
</dbReference>
<reference evidence="22 23" key="1">
    <citation type="submission" date="2014-04" db="EMBL/GenBank/DDBJ databases">
        <title>Marinobacterium kochiensis sp. nov., isolated from sediment sample collected from Kochi backwaters in Kerala, India.</title>
        <authorList>
            <person name="Singh A."/>
            <person name="Pinnaka A.K."/>
        </authorList>
    </citation>
    <scope>NUCLEOTIDE SEQUENCE [LARGE SCALE GENOMIC DNA]</scope>
    <source>
        <strain evidence="22 23">AK27</strain>
    </source>
</reference>
<proteinExistence type="inferred from homology"/>
<dbReference type="NCBIfam" id="NF000755">
    <property type="entry name" value="PRK00046.1"/>
    <property type="match status" value="1"/>
</dbReference>
<dbReference type="STRING" id="1232683.ADIMK_3651"/>
<comment type="function">
    <text evidence="2 20">Cell wall formation.</text>
</comment>
<dbReference type="Gene3D" id="3.90.78.10">
    <property type="entry name" value="UDP-N-acetylenolpyruvoylglucosamine reductase, C-terminal domain"/>
    <property type="match status" value="1"/>
</dbReference>
<dbReference type="PANTHER" id="PTHR21071">
    <property type="entry name" value="UDP-N-ACETYLENOLPYRUVOYLGLUCOSAMINE REDUCTASE"/>
    <property type="match status" value="1"/>
</dbReference>
<dbReference type="GO" id="GO:0071949">
    <property type="term" value="F:FAD binding"/>
    <property type="evidence" value="ECO:0007669"/>
    <property type="project" value="InterPro"/>
</dbReference>
<evidence type="ECO:0000256" key="12">
    <source>
        <dbReference type="ARBA" id="ARBA00022857"/>
    </source>
</evidence>
<keyword evidence="23" id="KW-1185">Reference proteome</keyword>
<sequence length="337" mass="37582">MSLVFQRNVPLKALNTFGFDSIAERFVRLESVDDIHALHASLDENPSPLLLIGGGSNLVLGRQVPGVVAQVAIAGIECEELGGDRVRVTLGAGEEWHSSIESLLRQGIYGLENMALIPGCVGAAPVQNIGAYGVEVKDRIEAVEVYDWQQRRCFWLKNADCEFAYRDSVFKRHYDRYLITRVRFLLSRVAECVVTYKPLRDAIETGLEVSPQAIFDAVCRIRREKLPDPVVLGNAGSFFKNPVVSMSQYETLKAKCPNIVAYAEGDGFKLAAGWMIDQRGWKGFRQEGVGVHEHQALVLVNYGKGDRRQIEALAGMISEDIQVHFGVQLEIEPRFYP</sequence>
<dbReference type="InterPro" id="IPR036635">
    <property type="entry name" value="MurB_C_sf"/>
</dbReference>
<dbReference type="InterPro" id="IPR006094">
    <property type="entry name" value="Oxid_FAD_bind_N"/>
</dbReference>
<dbReference type="PROSITE" id="PS51387">
    <property type="entry name" value="FAD_PCMH"/>
    <property type="match status" value="1"/>
</dbReference>
<dbReference type="Pfam" id="PF01565">
    <property type="entry name" value="FAD_binding_4"/>
    <property type="match status" value="1"/>
</dbReference>
<dbReference type="PANTHER" id="PTHR21071:SF4">
    <property type="entry name" value="UDP-N-ACETYLENOLPYRUVOYLGLUCOSAMINE REDUCTASE"/>
    <property type="match status" value="1"/>
</dbReference>
<keyword evidence="17 20" id="KW-0961">Cell wall biogenesis/degradation</keyword>
<evidence type="ECO:0000256" key="15">
    <source>
        <dbReference type="ARBA" id="ARBA00023002"/>
    </source>
</evidence>
<dbReference type="SUPFAM" id="SSF56176">
    <property type="entry name" value="FAD-binding/transporter-associated domain-like"/>
    <property type="match status" value="1"/>
</dbReference>
<accession>A0A081FTY5</accession>
<evidence type="ECO:0000256" key="17">
    <source>
        <dbReference type="ARBA" id="ARBA00023316"/>
    </source>
</evidence>
<evidence type="ECO:0000256" key="7">
    <source>
        <dbReference type="ARBA" id="ARBA00015188"/>
    </source>
</evidence>
<evidence type="ECO:0000256" key="20">
    <source>
        <dbReference type="HAMAP-Rule" id="MF_00037"/>
    </source>
</evidence>
<keyword evidence="8 20" id="KW-0963">Cytoplasm</keyword>
<keyword evidence="14 20" id="KW-0573">Peptidoglycan synthesis</keyword>
<keyword evidence="13 20" id="KW-0133">Cell shape</keyword>
<dbReference type="GO" id="GO:0051301">
    <property type="term" value="P:cell division"/>
    <property type="evidence" value="ECO:0007669"/>
    <property type="project" value="UniProtKB-KW"/>
</dbReference>
<dbReference type="EMBL" id="JMQN01000057">
    <property type="protein sequence ID" value="KEA61990.1"/>
    <property type="molecule type" value="Genomic_DNA"/>
</dbReference>
<dbReference type="Gene3D" id="3.30.465.10">
    <property type="match status" value="1"/>
</dbReference>
<dbReference type="EC" id="1.3.1.98" evidence="6 20"/>
<gene>
    <name evidence="20" type="primary">murB</name>
    <name evidence="22" type="ORF">ADIMK_3651</name>
</gene>
<comment type="cofactor">
    <cofactor evidence="1 20">
        <name>FAD</name>
        <dbReference type="ChEBI" id="CHEBI:57692"/>
    </cofactor>
</comment>
<evidence type="ECO:0000256" key="1">
    <source>
        <dbReference type="ARBA" id="ARBA00001974"/>
    </source>
</evidence>
<dbReference type="UniPathway" id="UPA00219"/>
<organism evidence="22 23">
    <name type="scientific">Marinobacterium lacunae</name>
    <dbReference type="NCBI Taxonomy" id="1232683"/>
    <lineage>
        <taxon>Bacteria</taxon>
        <taxon>Pseudomonadati</taxon>
        <taxon>Pseudomonadota</taxon>
        <taxon>Gammaproteobacteria</taxon>
        <taxon>Oceanospirillales</taxon>
        <taxon>Oceanospirillaceae</taxon>
        <taxon>Marinobacterium</taxon>
    </lineage>
</organism>
<dbReference type="InterPro" id="IPR011601">
    <property type="entry name" value="MurB_C"/>
</dbReference>
<feature type="active site" evidence="20">
    <location>
        <position position="166"/>
    </location>
</feature>
<dbReference type="InterPro" id="IPR016167">
    <property type="entry name" value="FAD-bd_PCMH_sub1"/>
</dbReference>
<comment type="pathway">
    <text evidence="4 20">Cell wall biogenesis; peptidoglycan biosynthesis.</text>
</comment>
<dbReference type="InterPro" id="IPR016169">
    <property type="entry name" value="FAD-bd_PCMH_sub2"/>
</dbReference>
<evidence type="ECO:0000256" key="2">
    <source>
        <dbReference type="ARBA" id="ARBA00003921"/>
    </source>
</evidence>
<evidence type="ECO:0000256" key="5">
    <source>
        <dbReference type="ARBA" id="ARBA00010485"/>
    </source>
</evidence>
<dbReference type="eggNOG" id="COG0812">
    <property type="taxonomic scope" value="Bacteria"/>
</dbReference>
<name>A0A081FTY5_9GAMM</name>
<keyword evidence="9 20" id="KW-0132">Cell division</keyword>
<evidence type="ECO:0000313" key="23">
    <source>
        <dbReference type="Proteomes" id="UP000028252"/>
    </source>
</evidence>
<evidence type="ECO:0000256" key="19">
    <source>
        <dbReference type="ARBA" id="ARBA00048914"/>
    </source>
</evidence>
<evidence type="ECO:0000259" key="21">
    <source>
        <dbReference type="PROSITE" id="PS51387"/>
    </source>
</evidence>
<dbReference type="Pfam" id="PF02873">
    <property type="entry name" value="MurB_C"/>
    <property type="match status" value="1"/>
</dbReference>
<evidence type="ECO:0000313" key="22">
    <source>
        <dbReference type="EMBL" id="KEA61990.1"/>
    </source>
</evidence>
<dbReference type="GO" id="GO:0009252">
    <property type="term" value="P:peptidoglycan biosynthetic process"/>
    <property type="evidence" value="ECO:0007669"/>
    <property type="project" value="UniProtKB-UniRule"/>
</dbReference>
<evidence type="ECO:0000256" key="6">
    <source>
        <dbReference type="ARBA" id="ARBA00012518"/>
    </source>
</evidence>
<dbReference type="Proteomes" id="UP000028252">
    <property type="component" value="Unassembled WGS sequence"/>
</dbReference>
<keyword evidence="11 20" id="KW-0274">FAD</keyword>
<dbReference type="InterPro" id="IPR036318">
    <property type="entry name" value="FAD-bd_PCMH-like_sf"/>
</dbReference>
<dbReference type="GO" id="GO:0005829">
    <property type="term" value="C:cytosol"/>
    <property type="evidence" value="ECO:0007669"/>
    <property type="project" value="TreeGrafter"/>
</dbReference>
<dbReference type="InterPro" id="IPR003170">
    <property type="entry name" value="MurB"/>
</dbReference>
<dbReference type="HAMAP" id="MF_00037">
    <property type="entry name" value="MurB"/>
    <property type="match status" value="1"/>
</dbReference>
<evidence type="ECO:0000256" key="11">
    <source>
        <dbReference type="ARBA" id="ARBA00022827"/>
    </source>
</evidence>
<comment type="catalytic activity">
    <reaction evidence="19 20">
        <text>UDP-N-acetyl-alpha-D-muramate + NADP(+) = UDP-N-acetyl-3-O-(1-carboxyvinyl)-alpha-D-glucosamine + NADPH + H(+)</text>
        <dbReference type="Rhea" id="RHEA:12248"/>
        <dbReference type="ChEBI" id="CHEBI:15378"/>
        <dbReference type="ChEBI" id="CHEBI:57783"/>
        <dbReference type="ChEBI" id="CHEBI:58349"/>
        <dbReference type="ChEBI" id="CHEBI:68483"/>
        <dbReference type="ChEBI" id="CHEBI:70757"/>
        <dbReference type="EC" id="1.3.1.98"/>
    </reaction>
</comment>
<dbReference type="PATRIC" id="fig|1232683.4.peg.3591"/>
<comment type="subcellular location">
    <subcellularLocation>
        <location evidence="3 20">Cytoplasm</location>
    </subcellularLocation>
</comment>
<dbReference type="InterPro" id="IPR016166">
    <property type="entry name" value="FAD-bd_PCMH"/>
</dbReference>
<dbReference type="NCBIfam" id="TIGR00179">
    <property type="entry name" value="murB"/>
    <property type="match status" value="1"/>
</dbReference>
<evidence type="ECO:0000256" key="14">
    <source>
        <dbReference type="ARBA" id="ARBA00022984"/>
    </source>
</evidence>
<evidence type="ECO:0000256" key="9">
    <source>
        <dbReference type="ARBA" id="ARBA00022618"/>
    </source>
</evidence>
<comment type="similarity">
    <text evidence="5 20">Belongs to the MurB family.</text>
</comment>
<keyword evidence="16 20" id="KW-0131">Cell cycle</keyword>
<feature type="domain" description="FAD-binding PCMH-type" evidence="21">
    <location>
        <begin position="19"/>
        <end position="189"/>
    </location>
</feature>
<dbReference type="GO" id="GO:0071555">
    <property type="term" value="P:cell wall organization"/>
    <property type="evidence" value="ECO:0007669"/>
    <property type="project" value="UniProtKB-KW"/>
</dbReference>
<evidence type="ECO:0000256" key="8">
    <source>
        <dbReference type="ARBA" id="ARBA00022490"/>
    </source>
</evidence>
<dbReference type="SUPFAM" id="SSF56194">
    <property type="entry name" value="Uridine diphospho-N-Acetylenolpyruvylglucosamine reductase, MurB, C-terminal domain"/>
    <property type="match status" value="1"/>
</dbReference>
<comment type="caution">
    <text evidence="22">The sequence shown here is derived from an EMBL/GenBank/DDBJ whole genome shotgun (WGS) entry which is preliminary data.</text>
</comment>
<evidence type="ECO:0000256" key="18">
    <source>
        <dbReference type="ARBA" id="ARBA00031026"/>
    </source>
</evidence>
<evidence type="ECO:0000256" key="13">
    <source>
        <dbReference type="ARBA" id="ARBA00022960"/>
    </source>
</evidence>
<keyword evidence="15 20" id="KW-0560">Oxidoreductase</keyword>
<evidence type="ECO:0000256" key="4">
    <source>
        <dbReference type="ARBA" id="ARBA00004752"/>
    </source>
</evidence>
<evidence type="ECO:0000256" key="10">
    <source>
        <dbReference type="ARBA" id="ARBA00022630"/>
    </source>
</evidence>
<dbReference type="AlphaFoldDB" id="A0A081FTY5"/>
<feature type="active site" description="Proton donor" evidence="20">
    <location>
        <position position="237"/>
    </location>
</feature>
<dbReference type="GO" id="GO:0008762">
    <property type="term" value="F:UDP-N-acetylmuramate dehydrogenase activity"/>
    <property type="evidence" value="ECO:0007669"/>
    <property type="project" value="UniProtKB-UniRule"/>
</dbReference>
<keyword evidence="10 20" id="KW-0285">Flavoprotein</keyword>